<protein>
    <submittedName>
        <fullName evidence="4">Uncharacterized protein</fullName>
    </submittedName>
</protein>
<evidence type="ECO:0000313" key="5">
    <source>
        <dbReference type="Proteomes" id="UP000076715"/>
    </source>
</evidence>
<keyword evidence="5" id="KW-1185">Reference proteome</keyword>
<proteinExistence type="predicted"/>
<dbReference type="Gene3D" id="2.60.120.1440">
    <property type="match status" value="1"/>
</dbReference>
<feature type="domain" description="Protein FecR C-terminal" evidence="3">
    <location>
        <begin position="237"/>
        <end position="299"/>
    </location>
</feature>
<feature type="domain" description="FecR protein" evidence="2">
    <location>
        <begin position="104"/>
        <end position="195"/>
    </location>
</feature>
<dbReference type="STRING" id="1642818.AWE51_04080"/>
<dbReference type="GO" id="GO:0016989">
    <property type="term" value="F:sigma factor antagonist activity"/>
    <property type="evidence" value="ECO:0007669"/>
    <property type="project" value="TreeGrafter"/>
</dbReference>
<keyword evidence="1" id="KW-0812">Transmembrane</keyword>
<evidence type="ECO:0000313" key="4">
    <source>
        <dbReference type="EMBL" id="KZS42633.1"/>
    </source>
</evidence>
<gene>
    <name evidence="4" type="ORF">AWE51_04080</name>
</gene>
<feature type="transmembrane region" description="Helical" evidence="1">
    <location>
        <begin position="81"/>
        <end position="99"/>
    </location>
</feature>
<dbReference type="InterPro" id="IPR006860">
    <property type="entry name" value="FecR"/>
</dbReference>
<dbReference type="EMBL" id="LQRT01000002">
    <property type="protein sequence ID" value="KZS42633.1"/>
    <property type="molecule type" value="Genomic_DNA"/>
</dbReference>
<evidence type="ECO:0000256" key="1">
    <source>
        <dbReference type="SAM" id="Phobius"/>
    </source>
</evidence>
<sequence length="306" mass="35005">MKKDMNEDDFLGRWLADDLSSEEKDMFEDSDDYLAYKDIVKAVDRFDRPVFDIDKGLKNQKEFNKTYKEPNAPKVIKLRTWLYSAAAVVVVLFGLRVMFFDASEISTDMAQTRIINLPDNSIVTLNADSAITYDKDTFEEDRVLTLKGEAFFDVAKGSKFTVQTKNGNIAVLGTEFDVYARDKKLEVHCFEGKVQVTKDKSVVVLTAGKGTKSSGQESLLLFDVTRLKPDWLNGTSSFDQVPISEVIQELQRQYNVKINTQDIDLNRLFTGFFGHDDLKKALKTSFEPMNIRYTFKNKKTIELQNK</sequence>
<name>A0A163CPR6_9FLAO</name>
<dbReference type="AlphaFoldDB" id="A0A163CPR6"/>
<organism evidence="4 5">
    <name type="scientific">Aquimarina aggregata</name>
    <dbReference type="NCBI Taxonomy" id="1642818"/>
    <lineage>
        <taxon>Bacteria</taxon>
        <taxon>Pseudomonadati</taxon>
        <taxon>Bacteroidota</taxon>
        <taxon>Flavobacteriia</taxon>
        <taxon>Flavobacteriales</taxon>
        <taxon>Flavobacteriaceae</taxon>
        <taxon>Aquimarina</taxon>
    </lineage>
</organism>
<dbReference type="Pfam" id="PF16344">
    <property type="entry name" value="FecR_C"/>
    <property type="match status" value="1"/>
</dbReference>
<dbReference type="Pfam" id="PF04773">
    <property type="entry name" value="FecR"/>
    <property type="match status" value="1"/>
</dbReference>
<dbReference type="PANTHER" id="PTHR30273:SF2">
    <property type="entry name" value="PROTEIN FECR"/>
    <property type="match status" value="1"/>
</dbReference>
<dbReference type="RefSeq" id="WP_066310715.1">
    <property type="nucleotide sequence ID" value="NZ_LQRT01000002.1"/>
</dbReference>
<dbReference type="InterPro" id="IPR012373">
    <property type="entry name" value="Ferrdict_sens_TM"/>
</dbReference>
<dbReference type="InterPro" id="IPR032508">
    <property type="entry name" value="FecR_C"/>
</dbReference>
<reference evidence="4 5" key="1">
    <citation type="submission" date="2016-01" db="EMBL/GenBank/DDBJ databases">
        <title>The draft genome sequence of Aquimarina sp. RZW4-3-2.</title>
        <authorList>
            <person name="Wang Y."/>
        </authorList>
    </citation>
    <scope>NUCLEOTIDE SEQUENCE [LARGE SCALE GENOMIC DNA]</scope>
    <source>
        <strain evidence="4 5">RZW4-3-2</strain>
    </source>
</reference>
<comment type="caution">
    <text evidence="4">The sequence shown here is derived from an EMBL/GenBank/DDBJ whole genome shotgun (WGS) entry which is preliminary data.</text>
</comment>
<keyword evidence="1" id="KW-0472">Membrane</keyword>
<dbReference type="Proteomes" id="UP000076715">
    <property type="component" value="Unassembled WGS sequence"/>
</dbReference>
<dbReference type="PANTHER" id="PTHR30273">
    <property type="entry name" value="PERIPLASMIC SIGNAL SENSOR AND SIGMA FACTOR ACTIVATOR FECR-RELATED"/>
    <property type="match status" value="1"/>
</dbReference>
<dbReference type="Gene3D" id="3.55.50.30">
    <property type="match status" value="1"/>
</dbReference>
<accession>A0A163CPR6</accession>
<evidence type="ECO:0000259" key="3">
    <source>
        <dbReference type="Pfam" id="PF16344"/>
    </source>
</evidence>
<dbReference type="OrthoDB" id="1097347at2"/>
<evidence type="ECO:0000259" key="2">
    <source>
        <dbReference type="Pfam" id="PF04773"/>
    </source>
</evidence>
<keyword evidence="1" id="KW-1133">Transmembrane helix</keyword>